<dbReference type="Pfam" id="PF01408">
    <property type="entry name" value="GFO_IDH_MocA"/>
    <property type="match status" value="1"/>
</dbReference>
<dbReference type="SUPFAM" id="SSF55347">
    <property type="entry name" value="Glyceraldehyde-3-phosphate dehydrogenase-like, C-terminal domain"/>
    <property type="match status" value="1"/>
</dbReference>
<evidence type="ECO:0000313" key="3">
    <source>
        <dbReference type="EMBL" id="QEC50082.1"/>
    </source>
</evidence>
<dbReference type="InterPro" id="IPR000683">
    <property type="entry name" value="Gfo/Idh/MocA-like_OxRdtase_N"/>
</dbReference>
<dbReference type="SUPFAM" id="SSF51735">
    <property type="entry name" value="NAD(P)-binding Rossmann-fold domains"/>
    <property type="match status" value="1"/>
</dbReference>
<dbReference type="Gene3D" id="3.30.360.10">
    <property type="entry name" value="Dihydrodipicolinate Reductase, domain 2"/>
    <property type="match status" value="1"/>
</dbReference>
<feature type="domain" description="GFO/IDH/MocA-like oxidoreductase" evidence="2">
    <location>
        <begin position="137"/>
        <end position="244"/>
    </location>
</feature>
<dbReference type="GO" id="GO:0000166">
    <property type="term" value="F:nucleotide binding"/>
    <property type="evidence" value="ECO:0007669"/>
    <property type="project" value="InterPro"/>
</dbReference>
<accession>A0A5B8UBQ6</accession>
<evidence type="ECO:0000313" key="4">
    <source>
        <dbReference type="Proteomes" id="UP000321805"/>
    </source>
</evidence>
<organism evidence="3 4">
    <name type="scientific">Baekduia soli</name>
    <dbReference type="NCBI Taxonomy" id="496014"/>
    <lineage>
        <taxon>Bacteria</taxon>
        <taxon>Bacillati</taxon>
        <taxon>Actinomycetota</taxon>
        <taxon>Thermoleophilia</taxon>
        <taxon>Solirubrobacterales</taxon>
        <taxon>Baekduiaceae</taxon>
        <taxon>Baekduia</taxon>
    </lineage>
</organism>
<dbReference type="PANTHER" id="PTHR43377:SF6">
    <property type="entry name" value="GFO_IDH_MOCA-LIKE OXIDOREDUCTASE N-TERMINAL DOMAIN-CONTAINING PROTEIN"/>
    <property type="match status" value="1"/>
</dbReference>
<feature type="domain" description="Gfo/Idh/MocA-like oxidoreductase N-terminal" evidence="1">
    <location>
        <begin position="9"/>
        <end position="128"/>
    </location>
</feature>
<sequence>MSHTPMTPVRVAALGLGYWGPNLARAWSGLEDAELAWLCDLDSGKLERFARQFPEARVTSDLDEVLADPAVEAVSVATSAPTHAALALRAIEAGKHVFVEKPLALTSSDARTMSAAADKAGLLMVVGHLLVHHPAVAKLKELVDAGELGRTHYLYTNRVNLGQVRSDENALWSLGAHDISVLLHLVGELPEAVSAQGQCFIHEGIEDVVFGVLRFPSGVIAHLHLSWMDPFKMRRVTIVGSDKMAVFDDMNADEKVKIFNKGVTHSGNGNGQPWQPASYGEYVQLRHGDTYIPRISSEEPLRIQCRHFVRCVRGLEVPRSDAAQGLAVVEVLEALQRSLDEGGSVVPFDASLLRA</sequence>
<dbReference type="KEGG" id="bsol:FSW04_22580"/>
<reference evidence="3 4" key="1">
    <citation type="journal article" date="2018" name="J. Microbiol.">
        <title>Baekduia soli gen. nov., sp. nov., a novel bacterium isolated from the soil of Baekdu Mountain and proposal of a novel family name, Baekduiaceae fam. nov.</title>
        <authorList>
            <person name="An D.S."/>
            <person name="Siddiqi M.Z."/>
            <person name="Kim K.H."/>
            <person name="Yu H.S."/>
            <person name="Im W.T."/>
        </authorList>
    </citation>
    <scope>NUCLEOTIDE SEQUENCE [LARGE SCALE GENOMIC DNA]</scope>
    <source>
        <strain evidence="3 4">BR7-21</strain>
    </source>
</reference>
<dbReference type="InterPro" id="IPR051450">
    <property type="entry name" value="Gfo/Idh/MocA_Oxidoreductases"/>
</dbReference>
<dbReference type="OrthoDB" id="103047at2"/>
<dbReference type="PANTHER" id="PTHR43377">
    <property type="entry name" value="BILIVERDIN REDUCTASE A"/>
    <property type="match status" value="1"/>
</dbReference>
<evidence type="ECO:0000259" key="1">
    <source>
        <dbReference type="Pfam" id="PF01408"/>
    </source>
</evidence>
<dbReference type="AlphaFoldDB" id="A0A5B8UBQ6"/>
<gene>
    <name evidence="3" type="ORF">FSW04_22580</name>
</gene>
<dbReference type="InterPro" id="IPR036291">
    <property type="entry name" value="NAD(P)-bd_dom_sf"/>
</dbReference>
<dbReference type="RefSeq" id="WP_146922445.1">
    <property type="nucleotide sequence ID" value="NZ_CP042430.1"/>
</dbReference>
<dbReference type="Gene3D" id="3.40.50.720">
    <property type="entry name" value="NAD(P)-binding Rossmann-like Domain"/>
    <property type="match status" value="1"/>
</dbReference>
<protein>
    <submittedName>
        <fullName evidence="3">Gfo/Idh/MocA family oxidoreductase</fullName>
    </submittedName>
</protein>
<dbReference type="Proteomes" id="UP000321805">
    <property type="component" value="Chromosome"/>
</dbReference>
<proteinExistence type="predicted"/>
<evidence type="ECO:0000259" key="2">
    <source>
        <dbReference type="Pfam" id="PF22725"/>
    </source>
</evidence>
<dbReference type="Pfam" id="PF22725">
    <property type="entry name" value="GFO_IDH_MocA_C3"/>
    <property type="match status" value="1"/>
</dbReference>
<dbReference type="EMBL" id="CP042430">
    <property type="protein sequence ID" value="QEC50082.1"/>
    <property type="molecule type" value="Genomic_DNA"/>
</dbReference>
<keyword evidence="4" id="KW-1185">Reference proteome</keyword>
<dbReference type="InterPro" id="IPR055170">
    <property type="entry name" value="GFO_IDH_MocA-like_dom"/>
</dbReference>
<name>A0A5B8UBQ6_9ACTN</name>